<accession>A0A644WEQ4</accession>
<proteinExistence type="predicted"/>
<protein>
    <recommendedName>
        <fullName evidence="2">GIY-YIG nuclease family protein</fullName>
    </recommendedName>
</protein>
<dbReference type="Gene3D" id="3.40.1440.10">
    <property type="entry name" value="GIY-YIG endonuclease"/>
    <property type="match status" value="1"/>
</dbReference>
<gene>
    <name evidence="1" type="ORF">SDC9_48262</name>
</gene>
<sequence length="123" mass="13879">MSKNERKKELLASYKERPVVGGVCAIICNANNRALVFSCRDPESQRNRFEFSVSTGGCSHIPLQGDWKAFGPGTFNFQLLETLEKKKDQTEDSFLEELELLREDCTASLAKKGFTFYQASRSS</sequence>
<organism evidence="1">
    <name type="scientific">bioreactor metagenome</name>
    <dbReference type="NCBI Taxonomy" id="1076179"/>
    <lineage>
        <taxon>unclassified sequences</taxon>
        <taxon>metagenomes</taxon>
        <taxon>ecological metagenomes</taxon>
    </lineage>
</organism>
<reference evidence="1" key="1">
    <citation type="submission" date="2019-08" db="EMBL/GenBank/DDBJ databases">
        <authorList>
            <person name="Kucharzyk K."/>
            <person name="Murdoch R.W."/>
            <person name="Higgins S."/>
            <person name="Loffler F."/>
        </authorList>
    </citation>
    <scope>NUCLEOTIDE SEQUENCE</scope>
</reference>
<dbReference type="AlphaFoldDB" id="A0A644WEQ4"/>
<evidence type="ECO:0000313" key="1">
    <source>
        <dbReference type="EMBL" id="MPM02017.1"/>
    </source>
</evidence>
<dbReference type="EMBL" id="VSSQ01000839">
    <property type="protein sequence ID" value="MPM02017.1"/>
    <property type="molecule type" value="Genomic_DNA"/>
</dbReference>
<name>A0A644WEQ4_9ZZZZ</name>
<dbReference type="InterPro" id="IPR035901">
    <property type="entry name" value="GIY-YIG_endonuc_sf"/>
</dbReference>
<comment type="caution">
    <text evidence="1">The sequence shown here is derived from an EMBL/GenBank/DDBJ whole genome shotgun (WGS) entry which is preliminary data.</text>
</comment>
<dbReference type="CDD" id="cd10451">
    <property type="entry name" value="GIY-YIG_LuxR_like"/>
    <property type="match status" value="1"/>
</dbReference>
<evidence type="ECO:0008006" key="2">
    <source>
        <dbReference type="Google" id="ProtNLM"/>
    </source>
</evidence>